<feature type="transmembrane region" description="Helical" evidence="1">
    <location>
        <begin position="326"/>
        <end position="348"/>
    </location>
</feature>
<feature type="transmembrane region" description="Helical" evidence="1">
    <location>
        <begin position="197"/>
        <end position="214"/>
    </location>
</feature>
<dbReference type="PANTHER" id="PTHR41771">
    <property type="entry name" value="MEMBRANE PROTEIN-RELATED"/>
    <property type="match status" value="1"/>
</dbReference>
<keyword evidence="1" id="KW-0812">Transmembrane</keyword>
<proteinExistence type="predicted"/>
<keyword evidence="1" id="KW-1133">Transmembrane helix</keyword>
<evidence type="ECO:0000256" key="1">
    <source>
        <dbReference type="SAM" id="Phobius"/>
    </source>
</evidence>
<dbReference type="Pfam" id="PF07907">
    <property type="entry name" value="YibE_F"/>
    <property type="match status" value="1"/>
</dbReference>
<feature type="transmembrane region" description="Helical" evidence="1">
    <location>
        <begin position="169"/>
        <end position="191"/>
    </location>
</feature>
<keyword evidence="3" id="KW-1185">Reference proteome</keyword>
<organism evidence="2 3">
    <name type="scientific">Nocardioides marinquilinus</name>
    <dbReference type="NCBI Taxonomy" id="1210400"/>
    <lineage>
        <taxon>Bacteria</taxon>
        <taxon>Bacillati</taxon>
        <taxon>Actinomycetota</taxon>
        <taxon>Actinomycetes</taxon>
        <taxon>Propionibacteriales</taxon>
        <taxon>Nocardioidaceae</taxon>
        <taxon>Nocardioides</taxon>
    </lineage>
</organism>
<evidence type="ECO:0000313" key="2">
    <source>
        <dbReference type="EMBL" id="GAA5152647.1"/>
    </source>
</evidence>
<gene>
    <name evidence="2" type="ORF">GCM10023340_33300</name>
</gene>
<feature type="transmembrane region" description="Helical" evidence="1">
    <location>
        <begin position="267"/>
        <end position="285"/>
    </location>
</feature>
<feature type="transmembrane region" description="Helical" evidence="1">
    <location>
        <begin position="368"/>
        <end position="390"/>
    </location>
</feature>
<feature type="transmembrane region" description="Helical" evidence="1">
    <location>
        <begin position="138"/>
        <end position="162"/>
    </location>
</feature>
<evidence type="ECO:0000313" key="3">
    <source>
        <dbReference type="Proteomes" id="UP001500221"/>
    </source>
</evidence>
<feature type="transmembrane region" description="Helical" evidence="1">
    <location>
        <begin position="226"/>
        <end position="247"/>
    </location>
</feature>
<sequence length="398" mass="40924">MGGAHAHRASDLDVEVQRTPRLVLVGSLVLAALVTVIGVVLLWPDGDRVDALAEASPFAAPGVTFPRAEVLEVGDPCPPGQPAPDCGQARVRVTEGADDGRELSIGLPPEVVASDLAAGDTVRLIRNPPAAEGQESSLGFFGVARTTPVVVLLALFVLVVLAVARWRGLMALVGLAFAGVVLSLFVLPSLLSGGSPTWVGVVGSAAIMFVVLYTTHGWSLRTSAALAGTLAGIGVTAVLGALAVSSTRLSGVADEGGQALLTFAPDLSFTDLFACAIVIAGLGVLNDVTITQASAVWELRAASPTMSRARVFASGMRIGRDHIASTIYTIVFAYAGTALVVLLVLRLYQLPVLDLLATEEIGQEVVRTLATSIGLVLAVPLTTLIAVATLPPGQDEHA</sequence>
<protein>
    <submittedName>
        <fullName evidence="2">YibE/F family protein</fullName>
    </submittedName>
</protein>
<dbReference type="RefSeq" id="WP_345461077.1">
    <property type="nucleotide sequence ID" value="NZ_BAABKG010000004.1"/>
</dbReference>
<dbReference type="InterPro" id="IPR012507">
    <property type="entry name" value="YibE_F"/>
</dbReference>
<comment type="caution">
    <text evidence="2">The sequence shown here is derived from an EMBL/GenBank/DDBJ whole genome shotgun (WGS) entry which is preliminary data.</text>
</comment>
<name>A0ABP9PV38_9ACTN</name>
<dbReference type="PANTHER" id="PTHR41771:SF1">
    <property type="entry name" value="MEMBRANE PROTEIN"/>
    <property type="match status" value="1"/>
</dbReference>
<keyword evidence="1" id="KW-0472">Membrane</keyword>
<feature type="transmembrane region" description="Helical" evidence="1">
    <location>
        <begin position="21"/>
        <end position="43"/>
    </location>
</feature>
<reference evidence="3" key="1">
    <citation type="journal article" date="2019" name="Int. J. Syst. Evol. Microbiol.">
        <title>The Global Catalogue of Microorganisms (GCM) 10K type strain sequencing project: providing services to taxonomists for standard genome sequencing and annotation.</title>
        <authorList>
            <consortium name="The Broad Institute Genomics Platform"/>
            <consortium name="The Broad Institute Genome Sequencing Center for Infectious Disease"/>
            <person name="Wu L."/>
            <person name="Ma J."/>
        </authorList>
    </citation>
    <scope>NUCLEOTIDE SEQUENCE [LARGE SCALE GENOMIC DNA]</scope>
    <source>
        <strain evidence="3">JCM 18459</strain>
    </source>
</reference>
<dbReference type="EMBL" id="BAABKG010000004">
    <property type="protein sequence ID" value="GAA5152647.1"/>
    <property type="molecule type" value="Genomic_DNA"/>
</dbReference>
<dbReference type="Proteomes" id="UP001500221">
    <property type="component" value="Unassembled WGS sequence"/>
</dbReference>
<accession>A0ABP9PV38</accession>